<comment type="caution">
    <text evidence="1">The sequence shown here is derived from an EMBL/GenBank/DDBJ whole genome shotgun (WGS) entry which is preliminary data.</text>
</comment>
<sequence>RLSPFFIVVIDVVCQLIRLYPTSFYFECAFSFSRSCHNSLQKSKLANQVLCYNITLGLVDVCALGC</sequence>
<proteinExistence type="predicted"/>
<dbReference type="RefSeq" id="WP_265677076.1">
    <property type="nucleotide sequence ID" value="NZ_JAKRRY010000041.1"/>
</dbReference>
<dbReference type="EMBL" id="JAKRRY010000041">
    <property type="protein sequence ID" value="MCW8348550.1"/>
    <property type="molecule type" value="Genomic_DNA"/>
</dbReference>
<feature type="non-terminal residue" evidence="1">
    <location>
        <position position="1"/>
    </location>
</feature>
<organism evidence="1 2">
    <name type="scientific">Vibrio qingdaonensis</name>
    <dbReference type="NCBI Taxonomy" id="2829491"/>
    <lineage>
        <taxon>Bacteria</taxon>
        <taxon>Pseudomonadati</taxon>
        <taxon>Pseudomonadota</taxon>
        <taxon>Gammaproteobacteria</taxon>
        <taxon>Vibrionales</taxon>
        <taxon>Vibrionaceae</taxon>
        <taxon>Vibrio</taxon>
    </lineage>
</organism>
<evidence type="ECO:0000313" key="2">
    <source>
        <dbReference type="Proteomes" id="UP001155587"/>
    </source>
</evidence>
<protein>
    <submittedName>
        <fullName evidence="1">Uncharacterized protein</fullName>
    </submittedName>
</protein>
<reference evidence="1" key="1">
    <citation type="submission" date="2022-02" db="EMBL/GenBank/DDBJ databases">
        <title>Vibrio sp. nov, a new bacterium isolated from seawater.</title>
        <authorList>
            <person name="Yuan Y."/>
        </authorList>
    </citation>
    <scope>NUCLEOTIDE SEQUENCE</scope>
    <source>
        <strain evidence="1">ZSDZ65</strain>
    </source>
</reference>
<keyword evidence="2" id="KW-1185">Reference proteome</keyword>
<name>A0A9X3CSD3_9VIBR</name>
<accession>A0A9X3CSD3</accession>
<evidence type="ECO:0000313" key="1">
    <source>
        <dbReference type="EMBL" id="MCW8348550.1"/>
    </source>
</evidence>
<gene>
    <name evidence="1" type="ORF">MD535_21420</name>
</gene>
<dbReference type="AlphaFoldDB" id="A0A9X3CSD3"/>
<dbReference type="Proteomes" id="UP001155587">
    <property type="component" value="Unassembled WGS sequence"/>
</dbReference>